<dbReference type="InterPro" id="IPR015422">
    <property type="entry name" value="PyrdxlP-dep_Trfase_small"/>
</dbReference>
<dbReference type="InterPro" id="IPR036388">
    <property type="entry name" value="WH-like_DNA-bd_sf"/>
</dbReference>
<evidence type="ECO:0000256" key="1">
    <source>
        <dbReference type="ARBA" id="ARBA00005384"/>
    </source>
</evidence>
<proteinExistence type="inferred from homology"/>
<dbReference type="InterPro" id="IPR004839">
    <property type="entry name" value="Aminotransferase_I/II_large"/>
</dbReference>
<dbReference type="GO" id="GO:0030170">
    <property type="term" value="F:pyridoxal phosphate binding"/>
    <property type="evidence" value="ECO:0007669"/>
    <property type="project" value="InterPro"/>
</dbReference>
<dbReference type="CDD" id="cd07377">
    <property type="entry name" value="WHTH_GntR"/>
    <property type="match status" value="1"/>
</dbReference>
<protein>
    <submittedName>
        <fullName evidence="7">PLP-dependent aminotransferase family protein</fullName>
    </submittedName>
</protein>
<dbReference type="CDD" id="cd00609">
    <property type="entry name" value="AAT_like"/>
    <property type="match status" value="1"/>
</dbReference>
<dbReference type="AlphaFoldDB" id="A0A9X4M7G5"/>
<keyword evidence="8" id="KW-1185">Reference proteome</keyword>
<dbReference type="GO" id="GO:0003700">
    <property type="term" value="F:DNA-binding transcription factor activity"/>
    <property type="evidence" value="ECO:0007669"/>
    <property type="project" value="InterPro"/>
</dbReference>
<dbReference type="InterPro" id="IPR051446">
    <property type="entry name" value="HTH_trans_reg/aminotransferase"/>
</dbReference>
<sequence length="485" mass="54150">MRIPLNRSAQEPIYLQIRDRIKHLITSGSLQAGEQLPSIRALAESVQVNKLTVIEAYSVLEADGLVEAKQGAGYFVTNFVTDNVNFSERSSTLEPAQEVVIPSKWGESFIDQYMSSIQAQLDPDVIDFTSGFPRPSGLEDLARISRRAMTQVADVLFSYDAPQGQFTLRKQLAQMLAWKLGLEVSADNLIITNGSKQALSLAFQYYLQAGDWAIVESPTYHGAIAILEKMGIKVIGIPMQKDGMNLELLHQYLRSHQPKLIYTVSTLHNPTGITTSQAHRRELISLAEKYNCPILEDNAYEGLNFQPAPPPLKVLDSSDLVTYIGTFSKTLMPGLRVGYMVSSGKHYQSLVEIKLLHDLHVSTVTQAIASEYIASGHYRRHLNHLRSINHQRHDLMLQSMEQYFPSTVRWTVPNGGLFIWVQLPNSTPLQLVSQQAATQKVLIGSGKVFFPDGQGYPALRLNFSQSLENIERGICLLGDILKQNI</sequence>
<dbReference type="PROSITE" id="PS50949">
    <property type="entry name" value="HTH_GNTR"/>
    <property type="match status" value="1"/>
</dbReference>
<feature type="domain" description="HTH gntR-type" evidence="6">
    <location>
        <begin position="11"/>
        <end position="79"/>
    </location>
</feature>
<dbReference type="RefSeq" id="WP_009625938.1">
    <property type="nucleotide sequence ID" value="NZ_VBTY01000025.1"/>
</dbReference>
<keyword evidence="2" id="KW-0663">Pyridoxal phosphate</keyword>
<dbReference type="Gene3D" id="3.40.640.10">
    <property type="entry name" value="Type I PLP-dependent aspartate aminotransferase-like (Major domain)"/>
    <property type="match status" value="1"/>
</dbReference>
<gene>
    <name evidence="7" type="ORF">FEV09_04865</name>
</gene>
<reference evidence="7" key="1">
    <citation type="submission" date="2019-05" db="EMBL/GenBank/DDBJ databases">
        <title>Whole genome sequencing of Pseudanabaena catenata USMAC16.</title>
        <authorList>
            <person name="Khan Z."/>
            <person name="Omar W.M."/>
            <person name="Convey P."/>
            <person name="Merican F."/>
            <person name="Najimudin N."/>
        </authorList>
    </citation>
    <scope>NUCLEOTIDE SEQUENCE</scope>
    <source>
        <strain evidence="7">USMAC16</strain>
    </source>
</reference>
<dbReference type="SMART" id="SM00345">
    <property type="entry name" value="HTH_GNTR"/>
    <property type="match status" value="1"/>
</dbReference>
<dbReference type="InterPro" id="IPR015424">
    <property type="entry name" value="PyrdxlP-dep_Trfase"/>
</dbReference>
<dbReference type="Pfam" id="PF00392">
    <property type="entry name" value="GntR"/>
    <property type="match status" value="1"/>
</dbReference>
<dbReference type="InterPro" id="IPR000524">
    <property type="entry name" value="Tscrpt_reg_HTH_GntR"/>
</dbReference>
<evidence type="ECO:0000256" key="4">
    <source>
        <dbReference type="ARBA" id="ARBA00023125"/>
    </source>
</evidence>
<dbReference type="SUPFAM" id="SSF46785">
    <property type="entry name" value="Winged helix' DNA-binding domain"/>
    <property type="match status" value="1"/>
</dbReference>
<dbReference type="GO" id="GO:0003677">
    <property type="term" value="F:DNA binding"/>
    <property type="evidence" value="ECO:0007669"/>
    <property type="project" value="UniProtKB-KW"/>
</dbReference>
<dbReference type="GO" id="GO:0008483">
    <property type="term" value="F:transaminase activity"/>
    <property type="evidence" value="ECO:0007669"/>
    <property type="project" value="UniProtKB-KW"/>
</dbReference>
<evidence type="ECO:0000256" key="5">
    <source>
        <dbReference type="ARBA" id="ARBA00023163"/>
    </source>
</evidence>
<keyword evidence="4" id="KW-0238">DNA-binding</keyword>
<name>A0A9X4M7G5_9CYAN</name>
<comment type="caution">
    <text evidence="7">The sequence shown here is derived from an EMBL/GenBank/DDBJ whole genome shotgun (WGS) entry which is preliminary data.</text>
</comment>
<accession>A0A9X4M7G5</accession>
<evidence type="ECO:0000256" key="2">
    <source>
        <dbReference type="ARBA" id="ARBA00022898"/>
    </source>
</evidence>
<evidence type="ECO:0000256" key="3">
    <source>
        <dbReference type="ARBA" id="ARBA00023015"/>
    </source>
</evidence>
<comment type="similarity">
    <text evidence="1">In the C-terminal section; belongs to the class-I pyridoxal-phosphate-dependent aminotransferase family.</text>
</comment>
<dbReference type="InterPro" id="IPR036390">
    <property type="entry name" value="WH_DNA-bd_sf"/>
</dbReference>
<evidence type="ECO:0000259" key="6">
    <source>
        <dbReference type="PROSITE" id="PS50949"/>
    </source>
</evidence>
<organism evidence="7 8">
    <name type="scientific">Pseudanabaena catenata USMAC16</name>
    <dbReference type="NCBI Taxonomy" id="1855837"/>
    <lineage>
        <taxon>Bacteria</taxon>
        <taxon>Bacillati</taxon>
        <taxon>Cyanobacteriota</taxon>
        <taxon>Cyanophyceae</taxon>
        <taxon>Pseudanabaenales</taxon>
        <taxon>Pseudanabaenaceae</taxon>
        <taxon>Pseudanabaena</taxon>
    </lineage>
</organism>
<keyword evidence="7" id="KW-0032">Aminotransferase</keyword>
<dbReference type="Gene3D" id="3.90.1150.10">
    <property type="entry name" value="Aspartate Aminotransferase, domain 1"/>
    <property type="match status" value="1"/>
</dbReference>
<dbReference type="InterPro" id="IPR015421">
    <property type="entry name" value="PyrdxlP-dep_Trfase_major"/>
</dbReference>
<keyword evidence="5" id="KW-0804">Transcription</keyword>
<dbReference type="SUPFAM" id="SSF53383">
    <property type="entry name" value="PLP-dependent transferases"/>
    <property type="match status" value="1"/>
</dbReference>
<dbReference type="Pfam" id="PF00155">
    <property type="entry name" value="Aminotran_1_2"/>
    <property type="match status" value="1"/>
</dbReference>
<evidence type="ECO:0000313" key="7">
    <source>
        <dbReference type="EMBL" id="MDG3493882.1"/>
    </source>
</evidence>
<dbReference type="PANTHER" id="PTHR46577">
    <property type="entry name" value="HTH-TYPE TRANSCRIPTIONAL REGULATORY PROTEIN GABR"/>
    <property type="match status" value="1"/>
</dbReference>
<evidence type="ECO:0000313" key="8">
    <source>
        <dbReference type="Proteomes" id="UP001152872"/>
    </source>
</evidence>
<keyword evidence="3" id="KW-0805">Transcription regulation</keyword>
<keyword evidence="7" id="KW-0808">Transferase</keyword>
<dbReference type="EMBL" id="VBTY01000025">
    <property type="protein sequence ID" value="MDG3493882.1"/>
    <property type="molecule type" value="Genomic_DNA"/>
</dbReference>
<dbReference type="Proteomes" id="UP001152872">
    <property type="component" value="Unassembled WGS sequence"/>
</dbReference>
<dbReference type="Gene3D" id="1.10.10.10">
    <property type="entry name" value="Winged helix-like DNA-binding domain superfamily/Winged helix DNA-binding domain"/>
    <property type="match status" value="1"/>
</dbReference>
<dbReference type="PANTHER" id="PTHR46577:SF2">
    <property type="entry name" value="TRANSCRIPTIONAL REGULATORY PROTEIN"/>
    <property type="match status" value="1"/>
</dbReference>